<accession>D5VQH5</accession>
<name>D5VQH5_METIM</name>
<proteinExistence type="predicted"/>
<dbReference type="AlphaFoldDB" id="D5VQH5"/>
<evidence type="ECO:0000313" key="2">
    <source>
        <dbReference type="EMBL" id="ADG12828.1"/>
    </source>
</evidence>
<keyword evidence="1" id="KW-0175">Coiled coil</keyword>
<dbReference type="HOGENOM" id="CLU_109226_0_0_2"/>
<keyword evidence="3" id="KW-1185">Reference proteome</keyword>
<organism evidence="2 3">
    <name type="scientific">Methanocaldococcus infernus (strain DSM 11812 / JCM 15783 / ME)</name>
    <dbReference type="NCBI Taxonomy" id="573063"/>
    <lineage>
        <taxon>Archaea</taxon>
        <taxon>Methanobacteriati</taxon>
        <taxon>Methanobacteriota</taxon>
        <taxon>Methanomada group</taxon>
        <taxon>Methanococci</taxon>
        <taxon>Methanococcales</taxon>
        <taxon>Methanocaldococcaceae</taxon>
        <taxon>Methanocaldococcus</taxon>
    </lineage>
</organism>
<dbReference type="NCBIfam" id="TIGR03879">
    <property type="entry name" value="near_KaiC_dom"/>
    <property type="match status" value="1"/>
</dbReference>
<dbReference type="PANTHER" id="PTHR40727">
    <property type="entry name" value="TRANSCRIPTION REGULATOR, ENCODED NEXT TO RECA SUPERFAMILY ATPASE-RELATED"/>
    <property type="match status" value="1"/>
</dbReference>
<dbReference type="InterPro" id="IPR022285">
    <property type="entry name" value="CHP03879_regulat_dom_put"/>
</dbReference>
<evidence type="ECO:0000256" key="1">
    <source>
        <dbReference type="SAM" id="Coils"/>
    </source>
</evidence>
<dbReference type="EMBL" id="CP002009">
    <property type="protein sequence ID" value="ADG12828.1"/>
    <property type="molecule type" value="Genomic_DNA"/>
</dbReference>
<evidence type="ECO:0000313" key="3">
    <source>
        <dbReference type="Proteomes" id="UP000002061"/>
    </source>
</evidence>
<protein>
    <submittedName>
        <fullName evidence="2">Uncharacterized protein</fullName>
    </submittedName>
</protein>
<dbReference type="Gene3D" id="1.10.10.60">
    <property type="entry name" value="Homeodomain-like"/>
    <property type="match status" value="1"/>
</dbReference>
<reference evidence="2" key="1">
    <citation type="submission" date="2010-04" db="EMBL/GenBank/DDBJ databases">
        <title>Complete sequence of Methanocaldococcus infernus ME.</title>
        <authorList>
            <consortium name="US DOE Joint Genome Institute"/>
            <person name="Lucas S."/>
            <person name="Copeland A."/>
            <person name="Lapidus A."/>
            <person name="Cheng J.-F."/>
            <person name="Bruce D."/>
            <person name="Goodwin L."/>
            <person name="Pitluck S."/>
            <person name="Munk A.C."/>
            <person name="Detter J.C."/>
            <person name="Han C."/>
            <person name="Tapia R."/>
            <person name="Land M."/>
            <person name="Hauser L."/>
            <person name="Kyrpides N."/>
            <person name="Mikhailova N."/>
            <person name="Sieprawska-Lupa M."/>
            <person name="Whitman W.B."/>
            <person name="Woyke T."/>
        </authorList>
    </citation>
    <scope>NUCLEOTIDE SEQUENCE [LARGE SCALE GENOMIC DNA]</scope>
    <source>
        <strain evidence="2">ME</strain>
    </source>
</reference>
<gene>
    <name evidence="2" type="ordered locus">Metin_0156</name>
</gene>
<dbReference type="KEGG" id="mif:Metin_0156"/>
<feature type="coiled-coil region" evidence="1">
    <location>
        <begin position="114"/>
        <end position="165"/>
    </location>
</feature>
<sequence length="166" mass="19187">MVILMIPLVPTSRTEIDRLEHVLILGTLFRPEILELIKDPVEKVTWVDSLAIAAGALAREKAGYTIKEIADELGRTEQTIRKHLRGETKAGKLVLETYEMLKKGELNIEEVEKFLETVARKEELEEKLKDIKALEEELNKVKKEKEELEKKLMKVKEELKKIVEEL</sequence>
<dbReference type="PANTHER" id="PTHR40727:SF1">
    <property type="entry name" value="BACTERIO-OPSIN ACTIVATOR"/>
    <property type="match status" value="1"/>
</dbReference>
<dbReference type="Proteomes" id="UP000002061">
    <property type="component" value="Chromosome"/>
</dbReference>
<dbReference type="STRING" id="573063.Metin_0156"/>
<dbReference type="eggNOG" id="arCOG00921">
    <property type="taxonomic scope" value="Archaea"/>
</dbReference>